<feature type="region of interest" description="Disordered" evidence="1">
    <location>
        <begin position="72"/>
        <end position="107"/>
    </location>
</feature>
<feature type="compositionally biased region" description="Low complexity" evidence="1">
    <location>
        <begin position="85"/>
        <end position="96"/>
    </location>
</feature>
<keyword evidence="3" id="KW-1185">Reference proteome</keyword>
<dbReference type="PANTHER" id="PTHR21541:SF3">
    <property type="entry name" value="STRUCTURE-SPECIFIC ENDONUCLEASE SUBUNIT SLX4"/>
    <property type="match status" value="1"/>
</dbReference>
<reference evidence="2 3" key="1">
    <citation type="submission" date="2018-08" db="EMBL/GenBank/DDBJ databases">
        <authorList>
            <person name="Laetsch R D."/>
            <person name="Stevens L."/>
            <person name="Kumar S."/>
            <person name="Blaxter L. M."/>
        </authorList>
    </citation>
    <scope>NUCLEOTIDE SEQUENCE [LARGE SCALE GENOMIC DNA]</scope>
</reference>
<evidence type="ECO:0000313" key="2">
    <source>
        <dbReference type="EMBL" id="VBB27933.1"/>
    </source>
</evidence>
<dbReference type="Proteomes" id="UP000276991">
    <property type="component" value="Unassembled WGS sequence"/>
</dbReference>
<sequence>MSSQIDIQTGNEYASEELNLPKTQPILQTNQQLKTSKEAESSLLKSVMDCNEIEAGNSADELIDDSAYDPAQVITDHNDPQTVMNNRTNNSRNISNMHKQPSANVSQKKLQKLEISENSATTSHDSRKLQNFAKNDRIPLLTNGSNRELKCKSENESTSKPMIASDYLLPGADKDKCFVCNKDLKHLDELRKSLHINHCLDQQEACNKYEAKKEKWKKVVDCPICGEPLEPGPFRAAHAKRCGKKHHVNPNSLLLLLDTQTKVAEAKKRNGIAHTKLKEPKLEEKKRPNRFSGEPRSLFDEQMKLTTALSASMCSSGSELYTETQEMPQKLPKTKCRKQRPRSFSFVELEPRACKCEVIERIQENFLNLFKTRDEKQDMHTMLKKNIQNTEKILKNAGVCVRELNSLKQLADDLAYFTKSNSDVVVFARENETFLACRFIIAARAPTLLQHLNADGSLLLREYSGAAVKSYMTFLTSASIIWTENEREEVHSMAVKYGPEGLSALCKSAKLEVNSYQENVERCPEIHINGNCDDMEDISNKEKIEDIEVEGCCSDAKRGICDDGKGTKNSNSDDPSIIFVEEVRVNAEIVETARNVHSLLKETSENMSRPLESETLISEDNEIISGSPDLLRYSLPKCKKSLMDKKFGFLEKEIDELAKSNNSVLLGNKIDGAPLSSSPLPPCAASNVNAMDHLSDSIENLLKTLSPIKPLPSGDGKLLSPVACCSRQTTIDNLLDNLSPEKLLNPPNFTFKSEETPLSRKSLIKTKSSPEFAFIPKKPSSPLLSTLPVLHRIPASPKNVSSSPERKRIRATVFKRQTSTPEAPTSHLVRRFEELDSNVYILKTKDITPMPAYDLMNDKELKAELAKFGVRPMGKKRGVALLKRIYEETHPVLESTPLSRKTRNNRRMEEESGEHCSDEEHDTDKTLNRSLNEYDIMEESYMNEEQSAVLPKDLEGMQSVLLKWLRREENSSLYNHLLGLNVICFEEFANHLLHADSTVSQIPKKALIEILDRLHVTFRMPMDGWDRKRRLAKK</sequence>
<dbReference type="PANTHER" id="PTHR21541">
    <property type="entry name" value="BTB POZ DOMAIN CONTAINING 12"/>
    <property type="match status" value="1"/>
</dbReference>
<feature type="compositionally biased region" description="Polar residues" evidence="1">
    <location>
        <begin position="97"/>
        <end position="107"/>
    </location>
</feature>
<dbReference type="InterPro" id="IPR011333">
    <property type="entry name" value="SKP1/BTB/POZ_sf"/>
</dbReference>
<gene>
    <name evidence="2" type="ORF">NAV_LOCUS2763</name>
</gene>
<accession>A0A498SAP7</accession>
<dbReference type="AlphaFoldDB" id="A0A498SAP7"/>
<dbReference type="GO" id="GO:0000712">
    <property type="term" value="P:resolution of meiotic recombination intermediates"/>
    <property type="evidence" value="ECO:0007669"/>
    <property type="project" value="TreeGrafter"/>
</dbReference>
<feature type="compositionally biased region" description="Basic and acidic residues" evidence="1">
    <location>
        <begin position="906"/>
        <end position="925"/>
    </location>
</feature>
<proteinExistence type="predicted"/>
<evidence type="ECO:0000256" key="1">
    <source>
        <dbReference type="SAM" id="MobiDB-lite"/>
    </source>
</evidence>
<evidence type="ECO:0000313" key="3">
    <source>
        <dbReference type="Proteomes" id="UP000276991"/>
    </source>
</evidence>
<dbReference type="OrthoDB" id="5576441at2759"/>
<feature type="region of interest" description="Disordered" evidence="1">
    <location>
        <begin position="896"/>
        <end position="925"/>
    </location>
</feature>
<dbReference type="GO" id="GO:0033557">
    <property type="term" value="C:Slx1-Slx4 complex"/>
    <property type="evidence" value="ECO:0007669"/>
    <property type="project" value="TreeGrafter"/>
</dbReference>
<name>A0A498SAP7_ACAVI</name>
<dbReference type="Gene3D" id="3.30.710.10">
    <property type="entry name" value="Potassium Channel Kv1.1, Chain A"/>
    <property type="match status" value="1"/>
</dbReference>
<dbReference type="STRING" id="6277.A0A498SAP7"/>
<organism evidence="2 3">
    <name type="scientific">Acanthocheilonema viteae</name>
    <name type="common">Filarial nematode worm</name>
    <name type="synonym">Dipetalonema viteae</name>
    <dbReference type="NCBI Taxonomy" id="6277"/>
    <lineage>
        <taxon>Eukaryota</taxon>
        <taxon>Metazoa</taxon>
        <taxon>Ecdysozoa</taxon>
        <taxon>Nematoda</taxon>
        <taxon>Chromadorea</taxon>
        <taxon>Rhabditida</taxon>
        <taxon>Spirurina</taxon>
        <taxon>Spiruromorpha</taxon>
        <taxon>Filarioidea</taxon>
        <taxon>Onchocercidae</taxon>
        <taxon>Acanthocheilonema</taxon>
    </lineage>
</organism>
<dbReference type="EMBL" id="UPTC01000312">
    <property type="protein sequence ID" value="VBB27933.1"/>
    <property type="molecule type" value="Genomic_DNA"/>
</dbReference>
<dbReference type="CDD" id="cd22999">
    <property type="entry name" value="SAP_SLX4"/>
    <property type="match status" value="1"/>
</dbReference>
<protein>
    <submittedName>
        <fullName evidence="2">Uncharacterized protein</fullName>
    </submittedName>
</protein>